<dbReference type="Pfam" id="PF06170">
    <property type="entry name" value="DUF983"/>
    <property type="match status" value="1"/>
</dbReference>
<dbReference type="AlphaFoldDB" id="A0A5M6J0P1"/>
<gene>
    <name evidence="2" type="ORF">F1189_05835</name>
</gene>
<dbReference type="RefSeq" id="WP_150039698.1">
    <property type="nucleotide sequence ID" value="NZ_OW485601.1"/>
</dbReference>
<keyword evidence="1" id="KW-0812">Transmembrane</keyword>
<keyword evidence="1" id="KW-0472">Membrane</keyword>
<dbReference type="EMBL" id="VWPK01000007">
    <property type="protein sequence ID" value="KAA5613215.1"/>
    <property type="molecule type" value="Genomic_DNA"/>
</dbReference>
<comment type="caution">
    <text evidence="2">The sequence shown here is derived from an EMBL/GenBank/DDBJ whole genome shotgun (WGS) entry which is preliminary data.</text>
</comment>
<feature type="transmembrane region" description="Helical" evidence="1">
    <location>
        <begin position="52"/>
        <end position="72"/>
    </location>
</feature>
<evidence type="ECO:0000256" key="1">
    <source>
        <dbReference type="SAM" id="Phobius"/>
    </source>
</evidence>
<accession>A0A5M6J0P1</accession>
<name>A0A5M6J0P1_9PROT</name>
<dbReference type="OrthoDB" id="9799456at2"/>
<organism evidence="2 3">
    <name type="scientific">Rhodovastum atsumiense</name>
    <dbReference type="NCBI Taxonomy" id="504468"/>
    <lineage>
        <taxon>Bacteria</taxon>
        <taxon>Pseudomonadati</taxon>
        <taxon>Pseudomonadota</taxon>
        <taxon>Alphaproteobacteria</taxon>
        <taxon>Acetobacterales</taxon>
        <taxon>Acetobacteraceae</taxon>
        <taxon>Rhodovastum</taxon>
    </lineage>
</organism>
<reference evidence="2 3" key="1">
    <citation type="submission" date="2019-09" db="EMBL/GenBank/DDBJ databases">
        <title>Genome sequence of Rhodovastum atsumiense, a diverse member of the Acetobacteraceae family of non-sulfur purple photosynthetic bacteria.</title>
        <authorList>
            <person name="Meyer T."/>
            <person name="Kyndt J."/>
        </authorList>
    </citation>
    <scope>NUCLEOTIDE SEQUENCE [LARGE SCALE GENOMIC DNA]</scope>
    <source>
        <strain evidence="2 3">DSM 21279</strain>
    </source>
</reference>
<sequence>MTVPPSWWQAGLGCRCPRCGEGRLFIGLLTVRDRCEICGLDLRASDTGDGPAVLVMFVLGTVVVTLAFWVEFRFEPPLWVHAVLWPVVTVPLAIGMMRPLKAAMVALQFRYRASEMNPP</sequence>
<keyword evidence="1" id="KW-1133">Transmembrane helix</keyword>
<evidence type="ECO:0000313" key="2">
    <source>
        <dbReference type="EMBL" id="KAA5613215.1"/>
    </source>
</evidence>
<protein>
    <submittedName>
        <fullName evidence="2">DUF983 domain-containing protein</fullName>
    </submittedName>
</protein>
<dbReference type="InterPro" id="IPR009325">
    <property type="entry name" value="DUF983"/>
</dbReference>
<dbReference type="Proteomes" id="UP000325255">
    <property type="component" value="Unassembled WGS sequence"/>
</dbReference>
<feature type="transmembrane region" description="Helical" evidence="1">
    <location>
        <begin position="78"/>
        <end position="97"/>
    </location>
</feature>
<keyword evidence="3" id="KW-1185">Reference proteome</keyword>
<evidence type="ECO:0000313" key="3">
    <source>
        <dbReference type="Proteomes" id="UP000325255"/>
    </source>
</evidence>
<proteinExistence type="predicted"/>